<dbReference type="AlphaFoldDB" id="A0A1R3FX16"/>
<comment type="caution">
    <text evidence="1">The sequence shown here is derived from an EMBL/GenBank/DDBJ whole genome shotgun (WGS) entry which is preliminary data.</text>
</comment>
<dbReference type="Proteomes" id="UP000188268">
    <property type="component" value="Unassembled WGS sequence"/>
</dbReference>
<dbReference type="EMBL" id="AWWV01016217">
    <property type="protein sequence ID" value="OMO50270.1"/>
    <property type="molecule type" value="Genomic_DNA"/>
</dbReference>
<gene>
    <name evidence="1" type="ORF">CCACVL1_30543</name>
</gene>
<dbReference type="Gramene" id="OMO50270">
    <property type="protein sequence ID" value="OMO50270"/>
    <property type="gene ID" value="CCACVL1_30543"/>
</dbReference>
<sequence>MPRSEEGSYEAVWVCLKKKETIVREMNTEYGYKRSRRTDLRLFGLIRAPAKLRCGGEWWSE</sequence>
<evidence type="ECO:0000313" key="2">
    <source>
        <dbReference type="Proteomes" id="UP000188268"/>
    </source>
</evidence>
<protein>
    <submittedName>
        <fullName evidence="1">Uncharacterized protein</fullName>
    </submittedName>
</protein>
<keyword evidence="2" id="KW-1185">Reference proteome</keyword>
<accession>A0A1R3FX16</accession>
<evidence type="ECO:0000313" key="1">
    <source>
        <dbReference type="EMBL" id="OMO50270.1"/>
    </source>
</evidence>
<organism evidence="1 2">
    <name type="scientific">Corchorus capsularis</name>
    <name type="common">Jute</name>
    <dbReference type="NCBI Taxonomy" id="210143"/>
    <lineage>
        <taxon>Eukaryota</taxon>
        <taxon>Viridiplantae</taxon>
        <taxon>Streptophyta</taxon>
        <taxon>Embryophyta</taxon>
        <taxon>Tracheophyta</taxon>
        <taxon>Spermatophyta</taxon>
        <taxon>Magnoliopsida</taxon>
        <taxon>eudicotyledons</taxon>
        <taxon>Gunneridae</taxon>
        <taxon>Pentapetalae</taxon>
        <taxon>rosids</taxon>
        <taxon>malvids</taxon>
        <taxon>Malvales</taxon>
        <taxon>Malvaceae</taxon>
        <taxon>Grewioideae</taxon>
        <taxon>Apeibeae</taxon>
        <taxon>Corchorus</taxon>
    </lineage>
</organism>
<name>A0A1R3FX16_COCAP</name>
<reference evidence="1 2" key="1">
    <citation type="submission" date="2013-09" db="EMBL/GenBank/DDBJ databases">
        <title>Corchorus capsularis genome sequencing.</title>
        <authorList>
            <person name="Alam M."/>
            <person name="Haque M.S."/>
            <person name="Islam M.S."/>
            <person name="Emdad E.M."/>
            <person name="Islam M.M."/>
            <person name="Ahmed B."/>
            <person name="Halim A."/>
            <person name="Hossen Q.M.M."/>
            <person name="Hossain M.Z."/>
            <person name="Ahmed R."/>
            <person name="Khan M.M."/>
            <person name="Islam R."/>
            <person name="Rashid M.M."/>
            <person name="Khan S.A."/>
            <person name="Rahman M.S."/>
            <person name="Alam M."/>
        </authorList>
    </citation>
    <scope>NUCLEOTIDE SEQUENCE [LARGE SCALE GENOMIC DNA]</scope>
    <source>
        <strain evidence="2">cv. CVL-1</strain>
        <tissue evidence="1">Whole seedling</tissue>
    </source>
</reference>
<proteinExistence type="predicted"/>